<dbReference type="InterPro" id="IPR025504">
    <property type="entry name" value="GLUCM_C"/>
</dbReference>
<protein>
    <submittedName>
        <fullName evidence="2">DUF4392 domain-containing protein</fullName>
    </submittedName>
</protein>
<evidence type="ECO:0000313" key="3">
    <source>
        <dbReference type="Proteomes" id="UP001258994"/>
    </source>
</evidence>
<gene>
    <name evidence="2" type="ORF">RGQ13_10265</name>
</gene>
<evidence type="ECO:0000313" key="2">
    <source>
        <dbReference type="EMBL" id="WNC70519.1"/>
    </source>
</evidence>
<dbReference type="Pfam" id="PF14336">
    <property type="entry name" value="GLUCM-like_C"/>
    <property type="match status" value="1"/>
</dbReference>
<proteinExistence type="predicted"/>
<organism evidence="2 3">
    <name type="scientific">Thalassotalea psychrophila</name>
    <dbReference type="NCBI Taxonomy" id="3065647"/>
    <lineage>
        <taxon>Bacteria</taxon>
        <taxon>Pseudomonadati</taxon>
        <taxon>Pseudomonadota</taxon>
        <taxon>Gammaproteobacteria</taxon>
        <taxon>Alteromonadales</taxon>
        <taxon>Colwelliaceae</taxon>
        <taxon>Thalassotalea</taxon>
    </lineage>
</organism>
<dbReference type="RefSeq" id="WP_348389659.1">
    <property type="nucleotide sequence ID" value="NZ_CP134145.1"/>
</dbReference>
<dbReference type="PANTHER" id="PTHR32022">
    <property type="entry name" value="D-GLUTAMATE CYCLASE, MITOCHONDRIAL"/>
    <property type="match status" value="1"/>
</dbReference>
<keyword evidence="3" id="KW-1185">Reference proteome</keyword>
<dbReference type="Proteomes" id="UP001258994">
    <property type="component" value="Chromosome"/>
</dbReference>
<dbReference type="EMBL" id="CP134145">
    <property type="protein sequence ID" value="WNC70519.1"/>
    <property type="molecule type" value="Genomic_DNA"/>
</dbReference>
<reference evidence="3" key="1">
    <citation type="submission" date="2023-09" db="EMBL/GenBank/DDBJ databases">
        <authorList>
            <person name="Li S."/>
            <person name="Li X."/>
            <person name="Zhang C."/>
            <person name="Zhao Z."/>
        </authorList>
    </citation>
    <scope>NUCLEOTIDE SEQUENCE [LARGE SCALE GENOMIC DNA]</scope>
    <source>
        <strain evidence="3">SQ149</strain>
    </source>
</reference>
<accession>A0ABY9TRZ2</accession>
<sequence length="288" mass="31247">MTDLNKNQSNHRDIELSKQIEDLLVARNPRGMKDVQTALQPGYYLRAAQRLQGLTGTILIGTGFPVTDTFETDGPVGAIALYNALEELGAYPILVGGESFLSLTEDEYRVHKLLEGDFTHAKEEAIATLAKLKPQAIISIERPGLAEHGGYFNMRGEDISAYCACFDHYLNEATCSTIAIGDGGNEIGMGNITQAISGLDITPSVTTCDELLIADVSNWGAYGILALLGMWSNIDLLGKVDPTAVLKYISARGSVDGVTRENNLTEDSFPPSYGDEIILNLRKLTKFI</sequence>
<name>A0ABY9TRZ2_9GAMM</name>
<dbReference type="PANTHER" id="PTHR32022:SF10">
    <property type="entry name" value="D-GLUTAMATE CYCLASE, MITOCHONDRIAL"/>
    <property type="match status" value="1"/>
</dbReference>
<evidence type="ECO:0000259" key="1">
    <source>
        <dbReference type="Pfam" id="PF14336"/>
    </source>
</evidence>
<dbReference type="Gene3D" id="3.90.1640.20">
    <property type="entry name" value="TON_0340"/>
    <property type="match status" value="1"/>
</dbReference>
<feature type="domain" description="D-glutamate cyclase-like C-terminal" evidence="1">
    <location>
        <begin position="24"/>
        <end position="281"/>
    </location>
</feature>